<comment type="caution">
    <text evidence="1">The sequence shown here is derived from an EMBL/GenBank/DDBJ whole genome shotgun (WGS) entry which is preliminary data.</text>
</comment>
<evidence type="ECO:0000313" key="1">
    <source>
        <dbReference type="EMBL" id="MFC5653624.1"/>
    </source>
</evidence>
<reference evidence="2" key="1">
    <citation type="journal article" date="2019" name="Int. J. Syst. Evol. Microbiol.">
        <title>The Global Catalogue of Microorganisms (GCM) 10K type strain sequencing project: providing services to taxonomists for standard genome sequencing and annotation.</title>
        <authorList>
            <consortium name="The Broad Institute Genomics Platform"/>
            <consortium name="The Broad Institute Genome Sequencing Center for Infectious Disease"/>
            <person name="Wu L."/>
            <person name="Ma J."/>
        </authorList>
    </citation>
    <scope>NUCLEOTIDE SEQUENCE [LARGE SCALE GENOMIC DNA]</scope>
    <source>
        <strain evidence="2">CGMCC 1.3240</strain>
    </source>
</reference>
<dbReference type="EMBL" id="JBHSOW010000130">
    <property type="protein sequence ID" value="MFC5653624.1"/>
    <property type="molecule type" value="Genomic_DNA"/>
</dbReference>
<proteinExistence type="predicted"/>
<dbReference type="InterPro" id="IPR008928">
    <property type="entry name" value="6-hairpin_glycosidase_sf"/>
</dbReference>
<accession>A0ABW0W9H0</accession>
<dbReference type="Gene3D" id="1.50.10.20">
    <property type="match status" value="2"/>
</dbReference>
<evidence type="ECO:0008006" key="3">
    <source>
        <dbReference type="Google" id="ProtNLM"/>
    </source>
</evidence>
<dbReference type="Proteomes" id="UP001596047">
    <property type="component" value="Unassembled WGS sequence"/>
</dbReference>
<gene>
    <name evidence="1" type="ORF">ACFPYJ_31790</name>
</gene>
<keyword evidence="2" id="KW-1185">Reference proteome</keyword>
<protein>
    <recommendedName>
        <fullName evidence="3">Pectate lyase</fullName>
    </recommendedName>
</protein>
<dbReference type="Pfam" id="PF06917">
    <property type="entry name" value="Pectate_lyase_2"/>
    <property type="match status" value="1"/>
</dbReference>
<organism evidence="1 2">
    <name type="scientific">Paenibacillus solisilvae</name>
    <dbReference type="NCBI Taxonomy" id="2486751"/>
    <lineage>
        <taxon>Bacteria</taxon>
        <taxon>Bacillati</taxon>
        <taxon>Bacillota</taxon>
        <taxon>Bacilli</taxon>
        <taxon>Bacillales</taxon>
        <taxon>Paenibacillaceae</taxon>
        <taxon>Paenibacillus</taxon>
    </lineage>
</organism>
<dbReference type="RefSeq" id="WP_379192372.1">
    <property type="nucleotide sequence ID" value="NZ_JBHSOW010000130.1"/>
</dbReference>
<dbReference type="SUPFAM" id="SSF48208">
    <property type="entry name" value="Six-hairpin glycosidases"/>
    <property type="match status" value="2"/>
</dbReference>
<name>A0ABW0W9H0_9BACL</name>
<dbReference type="InterPro" id="IPR010702">
    <property type="entry name" value="Pectate_lyase_2"/>
</dbReference>
<sequence>MSIARGRSGELVRAAADHADYLLKRAADRTGRTPLFVNALDSDSGEPARHDYDHVNKTAMLSSPASQQNWLRTLAALTAITGQSGYRDTAENVCRYMLREQTDRNGLVYWGGHTAYDLEEQQAAFAADKALVHELKCHYPDYELMWTADRAGTKRYIEAVWNAHIIDWTNLDFNRHGPYDAPHGALWANGYEGKGVFFWGSGLTFVNAGSDLYYGAAMLAKLSGEAAPLDWAERLAERYVETRRSGVGISGYQFSQSASAWCDGPAVRGDRAQYQLAPLIPEGHTVYESTLFKPRPAVQRCQLAIGEALGAQGGRFRQWSCEEMAAWGRAAYRSADNSFVPMLTDGWSLEGVTLDRKGYFGPKGTVFKAIPAGAEFFWMYAMGYRLSGDPFLWTMAKNIASGLGLGDIGEPDGGMPGDMLPGSGLAAADHRIIFGMLELYKATGRDAYIRIADQVADRLLASRYHKRRFETKGRVLINDPAPLALLHLAAAQSDAGHYLPCVFQT</sequence>
<evidence type="ECO:0000313" key="2">
    <source>
        <dbReference type="Proteomes" id="UP001596047"/>
    </source>
</evidence>